<feature type="chain" id="PRO_5040309808" description="Lytic polysaccharide monooxygenase" evidence="2">
    <location>
        <begin position="18"/>
        <end position="434"/>
    </location>
</feature>
<feature type="compositionally biased region" description="Polar residues" evidence="1">
    <location>
        <begin position="269"/>
        <end position="279"/>
    </location>
</feature>
<feature type="compositionally biased region" description="Low complexity" evidence="1">
    <location>
        <begin position="354"/>
        <end position="372"/>
    </location>
</feature>
<dbReference type="EMBL" id="JAIZPD010000003">
    <property type="protein sequence ID" value="KAH0965190.1"/>
    <property type="molecule type" value="Genomic_DNA"/>
</dbReference>
<accession>A0A9P8N1K4</accession>
<evidence type="ECO:0000256" key="2">
    <source>
        <dbReference type="SAM" id="SignalP"/>
    </source>
</evidence>
<protein>
    <recommendedName>
        <fullName evidence="5">Lytic polysaccharide monooxygenase</fullName>
    </recommendedName>
</protein>
<dbReference type="Gene3D" id="2.70.50.70">
    <property type="match status" value="1"/>
</dbReference>
<gene>
    <name evidence="3" type="ORF">HRG_03206</name>
</gene>
<feature type="region of interest" description="Disordered" evidence="1">
    <location>
        <begin position="198"/>
        <end position="372"/>
    </location>
</feature>
<keyword evidence="4" id="KW-1185">Reference proteome</keyword>
<evidence type="ECO:0008006" key="5">
    <source>
        <dbReference type="Google" id="ProtNLM"/>
    </source>
</evidence>
<feature type="signal peptide" evidence="2">
    <location>
        <begin position="1"/>
        <end position="17"/>
    </location>
</feature>
<sequence>MLVKAFTAAGLVAVSSAHMIMISPVPYGKSTLNNSPLDASGSDFPCKMRANTFADEGASNVFPQGSTQQLQFQGSAVHGGGSCQVSVTTDAEPNKDSQWKVIKSIEGGCPAKDTAGNLPGNSPDIKSGNKYDYTIPKEMPVGNYTLAWTWFNKVGNREMYMNCAPLTVQGSGGSEGFLQTLPDMMVANLKSVGDCSTKEGTDVQFPNAGQDVDRPNGDGSLGPPSGNCKGGGGGGKKPAPTKPGYGSGSPTSNAGAYPVPTQPAGGSPNVGSPTSNTGVYPTKPVGGIPSGGSPNSGYPNGGSPNGGSPKGGASGVPGGVFITVPKGGAAATGVRPGATGHPQSPAQPKPATPAPSSDAGPSPAGAHAPGTPCASEGDWNCVGGSSFQRCASGTWSALSQMSLGMKCGSGESADIKMAAGNAKRTIRHALRFAA</sequence>
<feature type="compositionally biased region" description="Gly residues" evidence="1">
    <location>
        <begin position="299"/>
        <end position="318"/>
    </location>
</feature>
<dbReference type="GeneID" id="68352335"/>
<keyword evidence="2" id="KW-0732">Signal</keyword>
<feature type="compositionally biased region" description="Low complexity" evidence="1">
    <location>
        <begin position="284"/>
        <end position="298"/>
    </location>
</feature>
<dbReference type="OrthoDB" id="2342176at2759"/>
<dbReference type="AlphaFoldDB" id="A0A9P8N1K4"/>
<dbReference type="PANTHER" id="PTHR36182">
    <property type="entry name" value="PROTEIN, PUTATIVE (AFU_ORTHOLOGUE AFUA_6G10930)-RELATED"/>
    <property type="match status" value="1"/>
</dbReference>
<evidence type="ECO:0000313" key="3">
    <source>
        <dbReference type="EMBL" id="KAH0965190.1"/>
    </source>
</evidence>
<name>A0A9P8N1K4_9HYPO</name>
<proteinExistence type="predicted"/>
<organism evidence="3 4">
    <name type="scientific">Hirsutella rhossiliensis</name>
    <dbReference type="NCBI Taxonomy" id="111463"/>
    <lineage>
        <taxon>Eukaryota</taxon>
        <taxon>Fungi</taxon>
        <taxon>Dikarya</taxon>
        <taxon>Ascomycota</taxon>
        <taxon>Pezizomycotina</taxon>
        <taxon>Sordariomycetes</taxon>
        <taxon>Hypocreomycetidae</taxon>
        <taxon>Hypocreales</taxon>
        <taxon>Ophiocordycipitaceae</taxon>
        <taxon>Hirsutella</taxon>
    </lineage>
</organism>
<dbReference type="RefSeq" id="XP_044722703.1">
    <property type="nucleotide sequence ID" value="XM_044861677.1"/>
</dbReference>
<comment type="caution">
    <text evidence="3">The sequence shown here is derived from an EMBL/GenBank/DDBJ whole genome shotgun (WGS) entry which is preliminary data.</text>
</comment>
<evidence type="ECO:0000256" key="1">
    <source>
        <dbReference type="SAM" id="MobiDB-lite"/>
    </source>
</evidence>
<evidence type="ECO:0000313" key="4">
    <source>
        <dbReference type="Proteomes" id="UP000824596"/>
    </source>
</evidence>
<dbReference type="Proteomes" id="UP000824596">
    <property type="component" value="Unassembled WGS sequence"/>
</dbReference>
<dbReference type="PANTHER" id="PTHR36182:SF2">
    <property type="entry name" value="LYTIC POLYSACCHARIDE MONOOXYGENASE"/>
    <property type="match status" value="1"/>
</dbReference>
<reference evidence="3" key="1">
    <citation type="submission" date="2021-09" db="EMBL/GenBank/DDBJ databases">
        <title>A high-quality genome of the endoparasitic fungus Hirsutella rhossiliensis with a comparison of Hirsutella genomes reveals transposable elements contributing to genome size variation.</title>
        <authorList>
            <person name="Lin R."/>
            <person name="Jiao Y."/>
            <person name="Sun X."/>
            <person name="Ling J."/>
            <person name="Xie B."/>
            <person name="Cheng X."/>
        </authorList>
    </citation>
    <scope>NUCLEOTIDE SEQUENCE</scope>
    <source>
        <strain evidence="3">HR02</strain>
    </source>
</reference>